<accession>A0ACB8AJA0</accession>
<evidence type="ECO:0000313" key="1">
    <source>
        <dbReference type="EMBL" id="KAH7912808.1"/>
    </source>
</evidence>
<proteinExistence type="predicted"/>
<name>A0ACB8AJA0_9AGAM</name>
<gene>
    <name evidence="1" type="ORF">BJ138DRAFT_1171717</name>
</gene>
<dbReference type="EMBL" id="MU267643">
    <property type="protein sequence ID" value="KAH7912808.1"/>
    <property type="molecule type" value="Genomic_DNA"/>
</dbReference>
<evidence type="ECO:0000313" key="2">
    <source>
        <dbReference type="Proteomes" id="UP000790377"/>
    </source>
</evidence>
<sequence>MESFNEEHSKLLLSKEWLAKIDSQNSTPYLMKFYCSAVDLCCCILITDTKSTWFEVLTSNQFARRWRECNDRSTTSFLDEEEDAWRTSHIELLSKAHTLGGMADLTFEIVDTNYADLAFRLECNSFKWRWETVFVGHKLSAELLSKHLIMPLISVNHLAFSSPDAIINLTDSDLEKATDKVGRTARRTLDTHIRNALSKPRFATTLRRMTAMFNFIVDLPGIMTDADKPDLHLAGFVPKERPTPEHVDDMQVDVSENKSEMNLQPPSQLASPAKSSLALNSATESEGEAGPSGILQTQASQRPKMPSRASDRSSIQPVSVTKKSSLSPPPKVTYNSTKQASSDSGSSPVRPIKKAKPIASSSDEDSEAERIKRAKRGTRQPLNRGKKRF</sequence>
<keyword evidence="2" id="KW-1185">Reference proteome</keyword>
<dbReference type="Proteomes" id="UP000790377">
    <property type="component" value="Unassembled WGS sequence"/>
</dbReference>
<reference evidence="1" key="1">
    <citation type="journal article" date="2021" name="New Phytol.">
        <title>Evolutionary innovations through gain and loss of genes in the ectomycorrhizal Boletales.</title>
        <authorList>
            <person name="Wu G."/>
            <person name="Miyauchi S."/>
            <person name="Morin E."/>
            <person name="Kuo A."/>
            <person name="Drula E."/>
            <person name="Varga T."/>
            <person name="Kohler A."/>
            <person name="Feng B."/>
            <person name="Cao Y."/>
            <person name="Lipzen A."/>
            <person name="Daum C."/>
            <person name="Hundley H."/>
            <person name="Pangilinan J."/>
            <person name="Johnson J."/>
            <person name="Barry K."/>
            <person name="LaButti K."/>
            <person name="Ng V."/>
            <person name="Ahrendt S."/>
            <person name="Min B."/>
            <person name="Choi I.G."/>
            <person name="Park H."/>
            <person name="Plett J.M."/>
            <person name="Magnuson J."/>
            <person name="Spatafora J.W."/>
            <person name="Nagy L.G."/>
            <person name="Henrissat B."/>
            <person name="Grigoriev I.V."/>
            <person name="Yang Z.L."/>
            <person name="Xu J."/>
            <person name="Martin F.M."/>
        </authorList>
    </citation>
    <scope>NUCLEOTIDE SEQUENCE</scope>
    <source>
        <strain evidence="1">ATCC 28755</strain>
    </source>
</reference>
<comment type="caution">
    <text evidence="1">The sequence shown here is derived from an EMBL/GenBank/DDBJ whole genome shotgun (WGS) entry which is preliminary data.</text>
</comment>
<protein>
    <submittedName>
        <fullName evidence="1">Uncharacterized protein</fullName>
    </submittedName>
</protein>
<organism evidence="1 2">
    <name type="scientific">Hygrophoropsis aurantiaca</name>
    <dbReference type="NCBI Taxonomy" id="72124"/>
    <lineage>
        <taxon>Eukaryota</taxon>
        <taxon>Fungi</taxon>
        <taxon>Dikarya</taxon>
        <taxon>Basidiomycota</taxon>
        <taxon>Agaricomycotina</taxon>
        <taxon>Agaricomycetes</taxon>
        <taxon>Agaricomycetidae</taxon>
        <taxon>Boletales</taxon>
        <taxon>Coniophorineae</taxon>
        <taxon>Hygrophoropsidaceae</taxon>
        <taxon>Hygrophoropsis</taxon>
    </lineage>
</organism>